<evidence type="ECO:0000313" key="2">
    <source>
        <dbReference type="EMBL" id="THZ43932.1"/>
    </source>
</evidence>
<keyword evidence="1" id="KW-0732">Signal</keyword>
<proteinExistence type="predicted"/>
<feature type="chain" id="PRO_5020637542" evidence="1">
    <location>
        <begin position="20"/>
        <end position="202"/>
    </location>
</feature>
<comment type="caution">
    <text evidence="2">The sequence shown here is derived from an EMBL/GenBank/DDBJ whole genome shotgun (WGS) entry which is preliminary data.</text>
</comment>
<dbReference type="EMBL" id="QZBN01000417">
    <property type="protein sequence ID" value="THZ43932.1"/>
    <property type="molecule type" value="Genomic_DNA"/>
</dbReference>
<protein>
    <submittedName>
        <fullName evidence="2">Uncharacterized protein</fullName>
    </submittedName>
</protein>
<evidence type="ECO:0000256" key="1">
    <source>
        <dbReference type="SAM" id="SignalP"/>
    </source>
</evidence>
<reference evidence="2 3" key="1">
    <citation type="submission" date="2018-10" db="EMBL/GenBank/DDBJ databases">
        <title>Fifty Aureobasidium pullulans genomes reveal a recombining polyextremotolerant generalist.</title>
        <authorList>
            <person name="Gostincar C."/>
            <person name="Turk M."/>
            <person name="Zajc J."/>
            <person name="Gunde-Cimerman N."/>
        </authorList>
    </citation>
    <scope>NUCLEOTIDE SEQUENCE [LARGE SCALE GENOMIC DNA]</scope>
    <source>
        <strain evidence="2 3">EXF-3844</strain>
    </source>
</reference>
<gene>
    <name evidence="2" type="ORF">D6C90_04918</name>
</gene>
<evidence type="ECO:0000313" key="3">
    <source>
        <dbReference type="Proteomes" id="UP000310121"/>
    </source>
</evidence>
<dbReference type="Proteomes" id="UP000310121">
    <property type="component" value="Unassembled WGS sequence"/>
</dbReference>
<sequence>MALINKFIWLLMALVALLASSHYEAIAMDQTMPPSRLEKLASSSAWASDEPPEYVEPPLKTPFLITPHETPFALLKQIPSHYISANSLTAGSICGTDKCCRPSGNCDKDYCYPCYCDEDLRYLETGKRKYSLLDKQRKADRLITMPGLSGRFLIPPGYIFEYLDIISAQQHLIRLAAIAHVDEHMFEAYMAAAFFGLQIFDL</sequence>
<accession>A0A4S9UXZ0</accession>
<dbReference type="AlphaFoldDB" id="A0A4S9UXZ0"/>
<name>A0A4S9UXZ0_AURPU</name>
<feature type="signal peptide" evidence="1">
    <location>
        <begin position="1"/>
        <end position="19"/>
    </location>
</feature>
<organism evidence="2 3">
    <name type="scientific">Aureobasidium pullulans</name>
    <name type="common">Black yeast</name>
    <name type="synonym">Pullularia pullulans</name>
    <dbReference type="NCBI Taxonomy" id="5580"/>
    <lineage>
        <taxon>Eukaryota</taxon>
        <taxon>Fungi</taxon>
        <taxon>Dikarya</taxon>
        <taxon>Ascomycota</taxon>
        <taxon>Pezizomycotina</taxon>
        <taxon>Dothideomycetes</taxon>
        <taxon>Dothideomycetidae</taxon>
        <taxon>Dothideales</taxon>
        <taxon>Saccotheciaceae</taxon>
        <taxon>Aureobasidium</taxon>
    </lineage>
</organism>